<dbReference type="Gene3D" id="2.70.98.10">
    <property type="match status" value="1"/>
</dbReference>
<accession>A0A1H8DBS7</accession>
<feature type="domain" description="Polysaccharide lyase family 8 central" evidence="6">
    <location>
        <begin position="397"/>
        <end position="654"/>
    </location>
</feature>
<dbReference type="InterPro" id="IPR003159">
    <property type="entry name" value="Lyase_8_central_dom"/>
</dbReference>
<dbReference type="Gene3D" id="2.60.220.10">
    <property type="entry name" value="Polysaccharide lyase family 8-like, C-terminal"/>
    <property type="match status" value="1"/>
</dbReference>
<dbReference type="InterPro" id="IPR011013">
    <property type="entry name" value="Gal_mutarotase_sf_dom"/>
</dbReference>
<dbReference type="InterPro" id="IPR008929">
    <property type="entry name" value="Chondroitin_lyas"/>
</dbReference>
<keyword evidence="2" id="KW-0732">Signal</keyword>
<organism evidence="9 10">
    <name type="scientific">Nonomuraea pusilla</name>
    <dbReference type="NCBI Taxonomy" id="46177"/>
    <lineage>
        <taxon>Bacteria</taxon>
        <taxon>Bacillati</taxon>
        <taxon>Actinomycetota</taxon>
        <taxon>Actinomycetes</taxon>
        <taxon>Streptosporangiales</taxon>
        <taxon>Streptosporangiaceae</taxon>
        <taxon>Nonomuraea</taxon>
    </lineage>
</organism>
<dbReference type="GO" id="GO:0030246">
    <property type="term" value="F:carbohydrate binding"/>
    <property type="evidence" value="ECO:0007669"/>
    <property type="project" value="InterPro"/>
</dbReference>
<proteinExistence type="inferred from homology"/>
<dbReference type="AlphaFoldDB" id="A0A1H8DBS7"/>
<dbReference type="GO" id="GO:0005975">
    <property type="term" value="P:carbohydrate metabolic process"/>
    <property type="evidence" value="ECO:0007669"/>
    <property type="project" value="InterPro"/>
</dbReference>
<dbReference type="InterPro" id="IPR012970">
    <property type="entry name" value="Lyase_8_alpha_N"/>
</dbReference>
<name>A0A1H8DBS7_9ACTN</name>
<evidence type="ECO:0000256" key="5">
    <source>
        <dbReference type="SAM" id="MobiDB-lite"/>
    </source>
</evidence>
<keyword evidence="10" id="KW-1185">Reference proteome</keyword>
<feature type="active site" evidence="4">
    <location>
        <position position="260"/>
    </location>
</feature>
<keyword evidence="3 9" id="KW-0456">Lyase</keyword>
<feature type="region of interest" description="Disordered" evidence="5">
    <location>
        <begin position="581"/>
        <end position="624"/>
    </location>
</feature>
<dbReference type="PANTHER" id="PTHR38481">
    <property type="entry name" value="HYALURONATE LYASE"/>
    <property type="match status" value="1"/>
</dbReference>
<sequence>MAALSRRSLLLLGGVAAAGTLGALLPARPAYTPDDSFVRLRARWLEATAGSGFDPAAEPYRTMLRTLGERAARHRDAMAPSDGSLWPGRPFPSFGVTPGRLQTMARAYALPGTGLTGDAGLAGAVAAGVDHYRARVYAASARQTGNWWPWQIGVPKALLDAALLVGPHLGERRSRALADAVDHFVPERRLAFYRGTSTGANRVDLCTVRLLLAALRSDHEGARRAASALAPVFPLVREGDGFYADGSFIQHTHVPYQGTYGAVLLGGLAALLAVLRGSPWEVEAPPGFHEMVERSFTPFVHDGLCMDAVSGRAVGRQPYGDHARGRAIASALLLLAESASAERRSRWHGLVKGWALRDAARPMLDHADLALHARLAPVVADDAVPALDEPRGHRLMPMSARAVHRGPGWCAALSMASHRVAHYEHGNGENRRGWHTGAGMLQWWAGGHGDQYSDGFWRTADPYRLPGTTVSTRRLPDGAGEAWGGSCPPARWVGGTTDGRYAAVGQHLYGLGSTLEALRSWFFLDDAVVCLGAGITCADGVPVETVVDNRRTDAALSVGPGWAHLEGHGGYLVPGGGLRTLREHRPGAGEDGQAGEGGQAGRATEGGGTGRATEGGGTARAGAAGGGRDHVTLWLDHGVDPGSASYLYVLLPGATLDETRARAAGQAGVLPLANTAGRQGVAVPSLGLTAVNFWRGGAAGPLTASAPCSVLVRERGDGTAAVTVSDPREDLDSLVVTWNRPVSGLVEGHPLLMGATAGDRLALAFGPLADRQGASLTVTVSLGPDRLHLS</sequence>
<dbReference type="RefSeq" id="WP_177227606.1">
    <property type="nucleotide sequence ID" value="NZ_FOBF01000021.1"/>
</dbReference>
<evidence type="ECO:0000259" key="8">
    <source>
        <dbReference type="Pfam" id="PF08124"/>
    </source>
</evidence>
<evidence type="ECO:0000313" key="9">
    <source>
        <dbReference type="EMBL" id="SEN03937.1"/>
    </source>
</evidence>
<evidence type="ECO:0000313" key="10">
    <source>
        <dbReference type="Proteomes" id="UP000198953"/>
    </source>
</evidence>
<evidence type="ECO:0000256" key="4">
    <source>
        <dbReference type="PIRSR" id="PIRSR638970-1"/>
    </source>
</evidence>
<dbReference type="InterPro" id="IPR006311">
    <property type="entry name" value="TAT_signal"/>
</dbReference>
<dbReference type="GO" id="GO:0005576">
    <property type="term" value="C:extracellular region"/>
    <property type="evidence" value="ECO:0007669"/>
    <property type="project" value="InterPro"/>
</dbReference>
<dbReference type="Gene3D" id="1.50.10.100">
    <property type="entry name" value="Chondroitin AC/alginate lyase"/>
    <property type="match status" value="1"/>
</dbReference>
<dbReference type="InterPro" id="IPR011071">
    <property type="entry name" value="Lyase_8-like_C"/>
</dbReference>
<feature type="compositionally biased region" description="Gly residues" evidence="5">
    <location>
        <begin position="589"/>
        <end position="624"/>
    </location>
</feature>
<dbReference type="STRING" id="46177.SAMN05660976_06658"/>
<feature type="active site" evidence="4">
    <location>
        <position position="251"/>
    </location>
</feature>
<evidence type="ECO:0000259" key="6">
    <source>
        <dbReference type="Pfam" id="PF02278"/>
    </source>
</evidence>
<dbReference type="InterPro" id="IPR038970">
    <property type="entry name" value="Lyase_8"/>
</dbReference>
<dbReference type="GO" id="GO:0016837">
    <property type="term" value="F:carbon-oxygen lyase activity, acting on polysaccharides"/>
    <property type="evidence" value="ECO:0007669"/>
    <property type="project" value="UniProtKB-ARBA"/>
</dbReference>
<feature type="active site" evidence="4">
    <location>
        <position position="312"/>
    </location>
</feature>
<comment type="similarity">
    <text evidence="1">Belongs to the polysaccharide lyase 8 family.</text>
</comment>
<evidence type="ECO:0000259" key="7">
    <source>
        <dbReference type="Pfam" id="PF02884"/>
    </source>
</evidence>
<dbReference type="InterPro" id="IPR004103">
    <property type="entry name" value="Lyase_8_C"/>
</dbReference>
<dbReference type="EMBL" id="FOBF01000021">
    <property type="protein sequence ID" value="SEN03937.1"/>
    <property type="molecule type" value="Genomic_DNA"/>
</dbReference>
<dbReference type="PROSITE" id="PS51318">
    <property type="entry name" value="TAT"/>
    <property type="match status" value="1"/>
</dbReference>
<dbReference type="Pfam" id="PF02884">
    <property type="entry name" value="Lyase_8_C"/>
    <property type="match status" value="1"/>
</dbReference>
<evidence type="ECO:0000256" key="2">
    <source>
        <dbReference type="ARBA" id="ARBA00022729"/>
    </source>
</evidence>
<reference evidence="9 10" key="1">
    <citation type="submission" date="2016-10" db="EMBL/GenBank/DDBJ databases">
        <authorList>
            <person name="de Groot N.N."/>
        </authorList>
    </citation>
    <scope>NUCLEOTIDE SEQUENCE [LARGE SCALE GENOMIC DNA]</scope>
    <source>
        <strain evidence="9 10">DSM 43357</strain>
    </source>
</reference>
<dbReference type="Proteomes" id="UP000198953">
    <property type="component" value="Unassembled WGS sequence"/>
</dbReference>
<evidence type="ECO:0000256" key="3">
    <source>
        <dbReference type="ARBA" id="ARBA00023239"/>
    </source>
</evidence>
<evidence type="ECO:0000256" key="1">
    <source>
        <dbReference type="ARBA" id="ARBA00006699"/>
    </source>
</evidence>
<dbReference type="CDD" id="cd01083">
    <property type="entry name" value="GAG_Lyase"/>
    <property type="match status" value="1"/>
</dbReference>
<dbReference type="SUPFAM" id="SSF48230">
    <property type="entry name" value="Chondroitin AC/alginate lyase"/>
    <property type="match status" value="1"/>
</dbReference>
<dbReference type="SUPFAM" id="SSF49863">
    <property type="entry name" value="Hyaluronate lyase-like, C-terminal domain"/>
    <property type="match status" value="1"/>
</dbReference>
<dbReference type="SUPFAM" id="SSF74650">
    <property type="entry name" value="Galactose mutarotase-like"/>
    <property type="match status" value="1"/>
</dbReference>
<dbReference type="InterPro" id="IPR014718">
    <property type="entry name" value="GH-type_carb-bd"/>
</dbReference>
<gene>
    <name evidence="9" type="ORF">SAMN05660976_06658</name>
</gene>
<feature type="domain" description="Polysaccharide lyase 8 N-terminal alpha-helical" evidence="8">
    <location>
        <begin position="44"/>
        <end position="352"/>
    </location>
</feature>
<dbReference type="PANTHER" id="PTHR38481:SF1">
    <property type="entry name" value="HYALURONATE LYASE"/>
    <property type="match status" value="1"/>
</dbReference>
<protein>
    <submittedName>
        <fullName evidence="9">Hyaluronate lyase</fullName>
    </submittedName>
</protein>
<feature type="domain" description="Polysaccharide lyase family 8 C-terminal" evidence="7">
    <location>
        <begin position="672"/>
        <end position="734"/>
    </location>
</feature>
<dbReference type="Pfam" id="PF08124">
    <property type="entry name" value="Lyase_8_N"/>
    <property type="match status" value="1"/>
</dbReference>
<dbReference type="Pfam" id="PF02278">
    <property type="entry name" value="Lyase_8"/>
    <property type="match status" value="1"/>
</dbReference>